<accession>A0AB34IV92</accession>
<comment type="similarity">
    <text evidence="3">Belongs to the peptidase S33 family.</text>
</comment>
<evidence type="ECO:0000256" key="6">
    <source>
        <dbReference type="ARBA" id="ARBA00022490"/>
    </source>
</evidence>
<evidence type="ECO:0000313" key="11">
    <source>
        <dbReference type="EMBL" id="KAL1507922.1"/>
    </source>
</evidence>
<keyword evidence="12" id="KW-1185">Reference proteome</keyword>
<dbReference type="PRINTS" id="PR00793">
    <property type="entry name" value="PROAMNOPTASE"/>
</dbReference>
<dbReference type="InterPro" id="IPR005944">
    <property type="entry name" value="Pro_iminopeptidase"/>
</dbReference>
<dbReference type="PANTHER" id="PTHR43722">
    <property type="entry name" value="PROLINE IMINOPEPTIDASE"/>
    <property type="match status" value="1"/>
</dbReference>
<dbReference type="InterPro" id="IPR002410">
    <property type="entry name" value="Peptidase_S33"/>
</dbReference>
<dbReference type="Proteomes" id="UP001515480">
    <property type="component" value="Unassembled WGS sequence"/>
</dbReference>
<dbReference type="GO" id="GO:0005737">
    <property type="term" value="C:cytoplasm"/>
    <property type="evidence" value="ECO:0007669"/>
    <property type="project" value="UniProtKB-SubCell"/>
</dbReference>
<evidence type="ECO:0000256" key="8">
    <source>
        <dbReference type="ARBA" id="ARBA00022801"/>
    </source>
</evidence>
<evidence type="ECO:0000256" key="1">
    <source>
        <dbReference type="ARBA" id="ARBA00001585"/>
    </source>
</evidence>
<keyword evidence="8" id="KW-0378">Hydrolase</keyword>
<comment type="subcellular location">
    <subcellularLocation>
        <location evidence="2">Cytoplasm</location>
    </subcellularLocation>
</comment>
<evidence type="ECO:0000313" key="12">
    <source>
        <dbReference type="Proteomes" id="UP001515480"/>
    </source>
</evidence>
<evidence type="ECO:0000256" key="4">
    <source>
        <dbReference type="ARBA" id="ARBA00012568"/>
    </source>
</evidence>
<keyword evidence="5" id="KW-0031">Aminopeptidase</keyword>
<comment type="catalytic activity">
    <reaction evidence="1">
        <text>Release of N-terminal proline from a peptide.</text>
        <dbReference type="EC" id="3.4.11.5"/>
    </reaction>
</comment>
<dbReference type="InterPro" id="IPR000073">
    <property type="entry name" value="AB_hydrolase_1"/>
</dbReference>
<feature type="domain" description="AB hydrolase-1" evidence="10">
    <location>
        <begin position="25"/>
        <end position="121"/>
    </location>
</feature>
<name>A0AB34IV92_PRYPA</name>
<dbReference type="Pfam" id="PF00561">
    <property type="entry name" value="Abhydrolase_1"/>
    <property type="match status" value="1"/>
</dbReference>
<protein>
    <recommendedName>
        <fullName evidence="4">prolyl aminopeptidase</fullName>
        <ecNumber evidence="4">3.4.11.5</ecNumber>
    </recommendedName>
    <alternativeName>
        <fullName evidence="9">Prolyl aminopeptidase</fullName>
    </alternativeName>
</protein>
<gene>
    <name evidence="11" type="ORF">AB1Y20_007527</name>
</gene>
<dbReference type="PANTHER" id="PTHR43722:SF1">
    <property type="entry name" value="PROLINE IMINOPEPTIDASE"/>
    <property type="match status" value="1"/>
</dbReference>
<dbReference type="GO" id="GO:0006508">
    <property type="term" value="P:proteolysis"/>
    <property type="evidence" value="ECO:0007669"/>
    <property type="project" value="UniProtKB-KW"/>
</dbReference>
<evidence type="ECO:0000259" key="10">
    <source>
        <dbReference type="Pfam" id="PF00561"/>
    </source>
</evidence>
<dbReference type="EMBL" id="JBGBPQ010000017">
    <property type="protein sequence ID" value="KAL1507922.1"/>
    <property type="molecule type" value="Genomic_DNA"/>
</dbReference>
<proteinExistence type="inferred from homology"/>
<dbReference type="AlphaFoldDB" id="A0AB34IV92"/>
<evidence type="ECO:0000256" key="2">
    <source>
        <dbReference type="ARBA" id="ARBA00004496"/>
    </source>
</evidence>
<keyword evidence="6" id="KW-0963">Cytoplasm</keyword>
<keyword evidence="7" id="KW-0645">Protease</keyword>
<dbReference type="InterPro" id="IPR029058">
    <property type="entry name" value="AB_hydrolase_fold"/>
</dbReference>
<dbReference type="SUPFAM" id="SSF53474">
    <property type="entry name" value="alpha/beta-Hydrolases"/>
    <property type="match status" value="1"/>
</dbReference>
<sequence>MAIPIGAAAPAHCVADYNDVNGRFFAPDKFFVVEVDQRGTGRSQPSVREDFQRMRRYADISIGAMAADFERVRESLGIERRLAFGGSWGSTLGLEYALTYPSRCLGLILRGIFLNTAAEFDAVYARKSFEANPRRLTEFDTFFELATREVARRGEPSLDLNDSERFVRVYEARVLLVLIACVPRARAEATAQQQATGAVRLPRPPRYNQVGGDRDAIWRFYVLENKLIEDASKLLDPLVIREEVFAEAQSVSFFESRLLLRGTFEEPVQVRPSPKAPCSGDEVGPEIFAQQLVAELRHYGVPHTAYFFDAGHSAHSEAMSTRLKRCVDEFASGAQMASECDSIPSPR</sequence>
<evidence type="ECO:0000256" key="9">
    <source>
        <dbReference type="ARBA" id="ARBA00029605"/>
    </source>
</evidence>
<dbReference type="GO" id="GO:0004177">
    <property type="term" value="F:aminopeptidase activity"/>
    <property type="evidence" value="ECO:0007669"/>
    <property type="project" value="UniProtKB-KW"/>
</dbReference>
<evidence type="ECO:0000256" key="7">
    <source>
        <dbReference type="ARBA" id="ARBA00022670"/>
    </source>
</evidence>
<dbReference type="EC" id="3.4.11.5" evidence="4"/>
<evidence type="ECO:0000256" key="5">
    <source>
        <dbReference type="ARBA" id="ARBA00022438"/>
    </source>
</evidence>
<organism evidence="11 12">
    <name type="scientific">Prymnesium parvum</name>
    <name type="common">Toxic golden alga</name>
    <dbReference type="NCBI Taxonomy" id="97485"/>
    <lineage>
        <taxon>Eukaryota</taxon>
        <taxon>Haptista</taxon>
        <taxon>Haptophyta</taxon>
        <taxon>Prymnesiophyceae</taxon>
        <taxon>Prymnesiales</taxon>
        <taxon>Prymnesiaceae</taxon>
        <taxon>Prymnesium</taxon>
    </lineage>
</organism>
<dbReference type="Gene3D" id="3.40.50.1820">
    <property type="entry name" value="alpha/beta hydrolase"/>
    <property type="match status" value="1"/>
</dbReference>
<reference evidence="11 12" key="1">
    <citation type="journal article" date="2024" name="Science">
        <title>Giant polyketide synthase enzymes in the biosynthesis of giant marine polyether toxins.</title>
        <authorList>
            <person name="Fallon T.R."/>
            <person name="Shende V.V."/>
            <person name="Wierzbicki I.H."/>
            <person name="Pendleton A.L."/>
            <person name="Watervoot N.F."/>
            <person name="Auber R.P."/>
            <person name="Gonzalez D.J."/>
            <person name="Wisecaver J.H."/>
            <person name="Moore B.S."/>
        </authorList>
    </citation>
    <scope>NUCLEOTIDE SEQUENCE [LARGE SCALE GENOMIC DNA]</scope>
    <source>
        <strain evidence="11 12">12B1</strain>
    </source>
</reference>
<comment type="caution">
    <text evidence="11">The sequence shown here is derived from an EMBL/GenBank/DDBJ whole genome shotgun (WGS) entry which is preliminary data.</text>
</comment>
<evidence type="ECO:0000256" key="3">
    <source>
        <dbReference type="ARBA" id="ARBA00010088"/>
    </source>
</evidence>